<protein>
    <submittedName>
        <fullName evidence="2">Uncharacterized protein</fullName>
    </submittedName>
</protein>
<proteinExistence type="predicted"/>
<feature type="transmembrane region" description="Helical" evidence="1">
    <location>
        <begin position="114"/>
        <end position="134"/>
    </location>
</feature>
<evidence type="ECO:0000313" key="2">
    <source>
        <dbReference type="EMBL" id="KAK5705553.1"/>
    </source>
</evidence>
<keyword evidence="1" id="KW-0812">Transmembrane</keyword>
<keyword evidence="1" id="KW-0472">Membrane</keyword>
<accession>A0AAN7WGN4</accession>
<reference evidence="2" key="1">
    <citation type="submission" date="2023-08" db="EMBL/GenBank/DDBJ databases">
        <title>Black Yeasts Isolated from many extreme environments.</title>
        <authorList>
            <person name="Coleine C."/>
            <person name="Stajich J.E."/>
            <person name="Selbmann L."/>
        </authorList>
    </citation>
    <scope>NUCLEOTIDE SEQUENCE</scope>
    <source>
        <strain evidence="2">CCFEE 5810</strain>
    </source>
</reference>
<dbReference type="AlphaFoldDB" id="A0AAN7WGN4"/>
<name>A0AAN7WGN4_9PEZI</name>
<dbReference type="Proteomes" id="UP001310594">
    <property type="component" value="Unassembled WGS sequence"/>
</dbReference>
<comment type="caution">
    <text evidence="2">The sequence shown here is derived from an EMBL/GenBank/DDBJ whole genome shotgun (WGS) entry which is preliminary data.</text>
</comment>
<sequence length="333" mass="37287">MWEPALMLGSGTMTSETALALPTSWTTSTVTDAFGHVKVTAIPHAQHTIATLARNPPTSCSVCDDSFPGMIVAGMPTYIHHPTPTAATLTTGNNFVVTHGDGALWYQHPWTLPAAYAMFCYAIFSGIAMAIMLFTGRLDTRGNLHVGRLGRIYRRRRSIYELRMDAWTNGLSTWEDTAPYRWATQEEMQAYHAAQARDQLVNVRTSVAITHISQARNNNRASIAEIEGISDTEQHERAVQRWSTQPLHPSEGPAIELQHFPAGSGNNRHYAYCHRDDGSVVRVTDGEIPFATEEERTRLRQAVAYEQCERHAQMLRLHHLNQMQTSMARAGWM</sequence>
<evidence type="ECO:0000313" key="3">
    <source>
        <dbReference type="Proteomes" id="UP001310594"/>
    </source>
</evidence>
<organism evidence="2 3">
    <name type="scientific">Elasticomyces elasticus</name>
    <dbReference type="NCBI Taxonomy" id="574655"/>
    <lineage>
        <taxon>Eukaryota</taxon>
        <taxon>Fungi</taxon>
        <taxon>Dikarya</taxon>
        <taxon>Ascomycota</taxon>
        <taxon>Pezizomycotina</taxon>
        <taxon>Dothideomycetes</taxon>
        <taxon>Dothideomycetidae</taxon>
        <taxon>Mycosphaerellales</taxon>
        <taxon>Teratosphaeriaceae</taxon>
        <taxon>Elasticomyces</taxon>
    </lineage>
</organism>
<keyword evidence="1" id="KW-1133">Transmembrane helix</keyword>
<dbReference type="EMBL" id="JAVRQU010000003">
    <property type="protein sequence ID" value="KAK5705553.1"/>
    <property type="molecule type" value="Genomic_DNA"/>
</dbReference>
<gene>
    <name evidence="2" type="ORF">LTR97_002672</name>
</gene>
<evidence type="ECO:0000256" key="1">
    <source>
        <dbReference type="SAM" id="Phobius"/>
    </source>
</evidence>